<dbReference type="Proteomes" id="UP000222310">
    <property type="component" value="Unassembled WGS sequence"/>
</dbReference>
<organism evidence="2 3">
    <name type="scientific">Nostoc linckia z8</name>
    <dbReference type="NCBI Taxonomy" id="1628746"/>
    <lineage>
        <taxon>Bacteria</taxon>
        <taxon>Bacillati</taxon>
        <taxon>Cyanobacteriota</taxon>
        <taxon>Cyanophyceae</taxon>
        <taxon>Nostocales</taxon>
        <taxon>Nostocaceae</taxon>
        <taxon>Nostoc</taxon>
    </lineage>
</organism>
<dbReference type="Gene3D" id="3.40.50.150">
    <property type="entry name" value="Vaccinia Virus protein VP39"/>
    <property type="match status" value="1"/>
</dbReference>
<evidence type="ECO:0000259" key="1">
    <source>
        <dbReference type="Pfam" id="PF08241"/>
    </source>
</evidence>
<evidence type="ECO:0000313" key="2">
    <source>
        <dbReference type="EMBL" id="PHK04812.1"/>
    </source>
</evidence>
<feature type="domain" description="Methyltransferase type 11" evidence="1">
    <location>
        <begin position="118"/>
        <end position="210"/>
    </location>
</feature>
<dbReference type="RefSeq" id="WP_099067532.1">
    <property type="nucleotide sequence ID" value="NZ_LAHD01000021.1"/>
</dbReference>
<protein>
    <recommendedName>
        <fullName evidence="1">Methyltransferase type 11 domain-containing protein</fullName>
    </recommendedName>
</protein>
<dbReference type="CDD" id="cd02440">
    <property type="entry name" value="AdoMet_MTases"/>
    <property type="match status" value="1"/>
</dbReference>
<evidence type="ECO:0000313" key="3">
    <source>
        <dbReference type="Proteomes" id="UP000222310"/>
    </source>
</evidence>
<dbReference type="InterPro" id="IPR029063">
    <property type="entry name" value="SAM-dependent_MTases_sf"/>
</dbReference>
<reference evidence="2 3" key="1">
    <citation type="submission" date="2015-02" db="EMBL/GenBank/DDBJ databases">
        <title>Nostoc linckia genome annotation.</title>
        <authorList>
            <person name="Zhou Z."/>
        </authorList>
    </citation>
    <scope>NUCLEOTIDE SEQUENCE [LARGE SCALE GENOMIC DNA]</scope>
    <source>
        <strain evidence="3">z8</strain>
    </source>
</reference>
<dbReference type="AlphaFoldDB" id="A0A9Q6ELV1"/>
<accession>A0A9Q6ELV1</accession>
<gene>
    <name evidence="2" type="ORF">VF08_09835</name>
</gene>
<sequence length="312" mass="36020">MIFFTDQRVSLPSPLVKPLDDNNWIINLIAEITHESVETVRHNLEEEEINLGRKQIRDFHEQGLLPHVWSEEMSEFYKNTDAFLYNLVAWNRNHIKLQMRDWIGKYLSREKSSPLDILCLGDGLGIDTLYLAQAGHHVTYYDVPGYTETFARRLFKDSGLAVSIVNDIQAISKEAYDVVLCLDVLEHVSDPPSFVAEIAGYLRFGGKAIIHAPFYLVNENYLTHLKSNQKYSGRLSLFTKQGLHLVDGQLGWNPIVLRKIDQKTQLPTRWNLHLWSIQLIGLYIAISTRIWGNPFFWIIPNNRSMLKIGSKK</sequence>
<comment type="caution">
    <text evidence="2">The sequence shown here is derived from an EMBL/GenBank/DDBJ whole genome shotgun (WGS) entry which is preliminary data.</text>
</comment>
<dbReference type="SUPFAM" id="SSF53335">
    <property type="entry name" value="S-adenosyl-L-methionine-dependent methyltransferases"/>
    <property type="match status" value="1"/>
</dbReference>
<name>A0A9Q6ELV1_NOSLI</name>
<dbReference type="Pfam" id="PF08241">
    <property type="entry name" value="Methyltransf_11"/>
    <property type="match status" value="1"/>
</dbReference>
<proteinExistence type="predicted"/>
<dbReference type="InterPro" id="IPR013216">
    <property type="entry name" value="Methyltransf_11"/>
</dbReference>
<dbReference type="GeneID" id="57095094"/>
<dbReference type="GO" id="GO:0008757">
    <property type="term" value="F:S-adenosylmethionine-dependent methyltransferase activity"/>
    <property type="evidence" value="ECO:0007669"/>
    <property type="project" value="InterPro"/>
</dbReference>
<dbReference type="EMBL" id="LAHD01000021">
    <property type="protein sequence ID" value="PHK04812.1"/>
    <property type="molecule type" value="Genomic_DNA"/>
</dbReference>